<sequence>MPTEPIPVGPQAITAVGTASGARTAAGEAGVPGGQREAAKVTEFNRQHQNPLTDVSLGDNTRRRVANTLGYTFLQTNRSDRDVPDTLIFSSRYYNASKRMDDWQKKYDAARGNPGEQARLNAEKPVITSSELGAAYLALNAELRAGLAYVLKDINRNDPDWRQKFREQFHGDFGFIQRMADRLISPDYQEMVDDFGPKLVTEAITSYGYDQMTREALEQRIKEVDGTIDDLLEDMMGGLRDNKNPLRALKNLHRDVLGSNENVDNKVHTFIKNEIYGGVRGDTDRRGILDDEKYYKGKKKWADLSPAEKKQVYDKLPGQQRNAVLYEAMERAAGDWANDMVLELQGEMREGTFQGEIDVAKQTLAGLKVTDKSDIAFKKSQAQTAYDGLLSESNSVQKEIAKLKGDTTGIAEAQSQAQAAREKKLQAQRDGTYADAKAAYESADSDLKQKRTAQDDAIKDIPGKIKATESQRDKDLAAVDPTKVSNADEIKTGIRNQAKEDIEKLEKARQKAIDNYDAALKTFKEAKAKFVYDDDINAAKNEIERRNRRLKELEAKIGDINMSGSLLWRLNEAKANLDGLIEAESAKGGELTIEAIGAQGAIESTLVDNYTAIQQAVHRLGAEQLSDAEIDASTGLCYGVQVLRETVGRQNKKGLEENKPALGYDPIVAEMRMTDYDVLLGYIKEFNLQIDLSGNDALIRLKTASLNTALRNWYKTDKKREKLPDAVKNARVVLQGELKDIREKVLAEISRHNKWEISEAVRLMLRDQVVKAGSTGGSEIFKPKRLRKYDFDAITSPNEFYEGQEIPQGVAPKIEEALRNDGIALASRSVARYVNVASYDDRYESLWVVSHEKPGDPKGTIVQDLRYADGRVAEIETGELLEAVQVQMAVDVVDQSIQESSSGEYKETGMPGGDRVFKRDATGRIVETEGLEKGKYLDELVHQNAAFFDYYRMSGEASMELLNIQIQVYRDQVQNKIGEKDSKASIMKSDEIRWASTEAPDAYIEMHLAEGGARGIAGTGVARVPITLRLKNIHTGAAGPVPAEFKNFEDFDQYMERLPQDVVDYFYAAVSDAYLDAGQAGRLAVGGKVEGFEYEMEDGTTYLIEPNDRTGSFRRKKIAKGVGGKPQTIAPADQVWEDDIVQAFNTDMQNDPKYLKNILAQKREIGRAVMEAVVTENLTSGIDLKGSLQAADRRVYRAHRAATG</sequence>
<dbReference type="EMBL" id="MFJE01000015">
    <property type="protein sequence ID" value="OGG14509.1"/>
    <property type="molecule type" value="Genomic_DNA"/>
</dbReference>
<evidence type="ECO:0000313" key="3">
    <source>
        <dbReference type="EMBL" id="OGG14509.1"/>
    </source>
</evidence>
<comment type="caution">
    <text evidence="3">The sequence shown here is derived from an EMBL/GenBank/DDBJ whole genome shotgun (WGS) entry which is preliminary data.</text>
</comment>
<evidence type="ECO:0000313" key="4">
    <source>
        <dbReference type="Proteomes" id="UP000177383"/>
    </source>
</evidence>
<dbReference type="AlphaFoldDB" id="A0A1F5ZPX2"/>
<accession>A0A1F5ZPX2</accession>
<organism evidence="3 4">
    <name type="scientific">Candidatus Gottesmanbacteria bacterium RIFCSPHIGHO2_01_FULL_39_10</name>
    <dbReference type="NCBI Taxonomy" id="1798375"/>
    <lineage>
        <taxon>Bacteria</taxon>
        <taxon>Candidatus Gottesmaniibacteriota</taxon>
    </lineage>
</organism>
<feature type="region of interest" description="Disordered" evidence="2">
    <location>
        <begin position="19"/>
        <end position="38"/>
    </location>
</feature>
<dbReference type="STRING" id="1798375.A2773_05515"/>
<dbReference type="Proteomes" id="UP000177383">
    <property type="component" value="Unassembled WGS sequence"/>
</dbReference>
<reference evidence="3 4" key="1">
    <citation type="journal article" date="2016" name="Nat. Commun.">
        <title>Thousands of microbial genomes shed light on interconnected biogeochemical processes in an aquifer system.</title>
        <authorList>
            <person name="Anantharaman K."/>
            <person name="Brown C.T."/>
            <person name="Hug L.A."/>
            <person name="Sharon I."/>
            <person name="Castelle C.J."/>
            <person name="Probst A.J."/>
            <person name="Thomas B.C."/>
            <person name="Singh A."/>
            <person name="Wilkins M.J."/>
            <person name="Karaoz U."/>
            <person name="Brodie E.L."/>
            <person name="Williams K.H."/>
            <person name="Hubbard S.S."/>
            <person name="Banfield J.F."/>
        </authorList>
    </citation>
    <scope>NUCLEOTIDE SEQUENCE [LARGE SCALE GENOMIC DNA]</scope>
</reference>
<feature type="coiled-coil region" evidence="1">
    <location>
        <begin position="491"/>
        <end position="563"/>
    </location>
</feature>
<name>A0A1F5ZPX2_9BACT</name>
<evidence type="ECO:0000256" key="1">
    <source>
        <dbReference type="SAM" id="Coils"/>
    </source>
</evidence>
<gene>
    <name evidence="3" type="ORF">A2773_05515</name>
</gene>
<proteinExistence type="predicted"/>
<protein>
    <submittedName>
        <fullName evidence="3">Uncharacterized protein</fullName>
    </submittedName>
</protein>
<keyword evidence="1" id="KW-0175">Coiled coil</keyword>
<evidence type="ECO:0000256" key="2">
    <source>
        <dbReference type="SAM" id="MobiDB-lite"/>
    </source>
</evidence>